<dbReference type="InterPro" id="IPR036097">
    <property type="entry name" value="HisK_dim/P_sf"/>
</dbReference>
<evidence type="ECO:0000256" key="10">
    <source>
        <dbReference type="ARBA" id="ARBA00022741"/>
    </source>
</evidence>
<keyword evidence="15 16" id="KW-0472">Membrane</keyword>
<dbReference type="SMART" id="SM00388">
    <property type="entry name" value="HisKA"/>
    <property type="match status" value="1"/>
</dbReference>
<sequence>MKLTQRLSLKLRLTLLFLVLSLTAWFAASLVAWQQTTHTLDKLFDTQQMLFAKRLLTMDLDEIRAPERMREIPKKAKHGRLDDDALAFAIYATDGKMILNDGENGRDIPYHYRRDGFDNGRLQGDNDEWRFLWLTSPDGKYRVVVGQEWEYRQEMAVDVVSSQLTPWLVALPLMLLLLIVLLSRELKPLKKLAQTLRSRSPDATDALPTQGVPTEVRPLLDSLNHLFTRTQEMMTRERRFTSDAAHELRSPLAALKVQTDVAQLYQDDPQAQQKALAQLHAGIDRASRLVDQLLTLSRLDSLDNLDDIEPIVMADLLQSAVLDIWHPAQQAGIDIRLNIHAPQVTRQGQPLLLSLLVRNLLDNAVRYSPHGSVVDVTLDTRRFTVRDTGPGVSTDALARIGERFYRPPGQDATGSGLGLSIVRRIAALHGMRVALGNAAEGGFEVKVSW</sequence>
<evidence type="ECO:0000256" key="13">
    <source>
        <dbReference type="ARBA" id="ARBA00022989"/>
    </source>
</evidence>
<organism evidence="19 20">
    <name type="scientific">Enterobacter ludwigii</name>
    <dbReference type="NCBI Taxonomy" id="299767"/>
    <lineage>
        <taxon>Bacteria</taxon>
        <taxon>Pseudomonadati</taxon>
        <taxon>Pseudomonadota</taxon>
        <taxon>Gammaproteobacteria</taxon>
        <taxon>Enterobacterales</taxon>
        <taxon>Enterobacteriaceae</taxon>
        <taxon>Enterobacter</taxon>
        <taxon>Enterobacter cloacae complex</taxon>
    </lineage>
</organism>
<keyword evidence="5" id="KW-1003">Cell membrane</keyword>
<dbReference type="FunFam" id="1.10.287.130:FF:000035">
    <property type="entry name" value="Two-component sensor histidine kinase"/>
    <property type="match status" value="1"/>
</dbReference>
<keyword evidence="14" id="KW-0902">Two-component regulatory system</keyword>
<dbReference type="InterPro" id="IPR059132">
    <property type="entry name" value="QseC"/>
</dbReference>
<dbReference type="AlphaFoldDB" id="A0AAX3LA83"/>
<keyword evidence="11 19" id="KW-0418">Kinase</keyword>
<evidence type="ECO:0000256" key="5">
    <source>
        <dbReference type="ARBA" id="ARBA00022475"/>
    </source>
</evidence>
<evidence type="ECO:0000256" key="3">
    <source>
        <dbReference type="ARBA" id="ARBA00012438"/>
    </source>
</evidence>
<comment type="catalytic activity">
    <reaction evidence="1">
        <text>ATP + protein L-histidine = ADP + protein N-phospho-L-histidine.</text>
        <dbReference type="EC" id="2.7.13.3"/>
    </reaction>
</comment>
<dbReference type="Gene3D" id="1.10.287.130">
    <property type="match status" value="1"/>
</dbReference>
<dbReference type="Proteomes" id="UP001210538">
    <property type="component" value="Chromosome"/>
</dbReference>
<evidence type="ECO:0000313" key="20">
    <source>
        <dbReference type="Proteomes" id="UP001210538"/>
    </source>
</evidence>
<proteinExistence type="predicted"/>
<dbReference type="InterPro" id="IPR036890">
    <property type="entry name" value="HATPase_C_sf"/>
</dbReference>
<accession>A0AAX3LA83</accession>
<keyword evidence="10" id="KW-0547">Nucleotide-binding</keyword>
<dbReference type="Gene3D" id="3.30.565.10">
    <property type="entry name" value="Histidine kinase-like ATPase, C-terminal domain"/>
    <property type="match status" value="1"/>
</dbReference>
<feature type="domain" description="Histidine kinase" evidence="17">
    <location>
        <begin position="243"/>
        <end position="449"/>
    </location>
</feature>
<dbReference type="PROSITE" id="PS50109">
    <property type="entry name" value="HIS_KIN"/>
    <property type="match status" value="1"/>
</dbReference>
<dbReference type="SMART" id="SM00387">
    <property type="entry name" value="HATPase_c"/>
    <property type="match status" value="1"/>
</dbReference>
<evidence type="ECO:0000256" key="15">
    <source>
        <dbReference type="ARBA" id="ARBA00023136"/>
    </source>
</evidence>
<dbReference type="CDD" id="cd00082">
    <property type="entry name" value="HisKA"/>
    <property type="match status" value="1"/>
</dbReference>
<feature type="transmembrane region" description="Helical" evidence="16">
    <location>
        <begin position="164"/>
        <end position="182"/>
    </location>
</feature>
<dbReference type="InterPro" id="IPR003660">
    <property type="entry name" value="HAMP_dom"/>
</dbReference>
<dbReference type="Gene3D" id="1.20.5.1040">
    <property type="entry name" value="Sensor protein qsec"/>
    <property type="match status" value="2"/>
</dbReference>
<evidence type="ECO:0000256" key="14">
    <source>
        <dbReference type="ARBA" id="ARBA00023012"/>
    </source>
</evidence>
<dbReference type="NCBIfam" id="NF007664">
    <property type="entry name" value="PRK10337.1"/>
    <property type="match status" value="1"/>
</dbReference>
<evidence type="ECO:0000313" key="19">
    <source>
        <dbReference type="EMBL" id="WCE12541.1"/>
    </source>
</evidence>
<evidence type="ECO:0000256" key="6">
    <source>
        <dbReference type="ARBA" id="ARBA00022519"/>
    </source>
</evidence>
<keyword evidence="20" id="KW-1185">Reference proteome</keyword>
<evidence type="ECO:0000259" key="17">
    <source>
        <dbReference type="PROSITE" id="PS50109"/>
    </source>
</evidence>
<keyword evidence="13 16" id="KW-1133">Transmembrane helix</keyword>
<keyword evidence="9 16" id="KW-0812">Transmembrane</keyword>
<evidence type="ECO:0000256" key="11">
    <source>
        <dbReference type="ARBA" id="ARBA00022777"/>
    </source>
</evidence>
<dbReference type="Pfam" id="PF00512">
    <property type="entry name" value="HisKA"/>
    <property type="match status" value="1"/>
</dbReference>
<dbReference type="EC" id="2.7.13.3" evidence="3"/>
<dbReference type="SUPFAM" id="SSF55874">
    <property type="entry name" value="ATPase domain of HSP90 chaperone/DNA topoisomerase II/histidine kinase"/>
    <property type="match status" value="1"/>
</dbReference>
<dbReference type="PRINTS" id="PR00344">
    <property type="entry name" value="BCTRLSENSOR"/>
</dbReference>
<dbReference type="InterPro" id="IPR005467">
    <property type="entry name" value="His_kinase_dom"/>
</dbReference>
<dbReference type="GO" id="GO:0005886">
    <property type="term" value="C:plasma membrane"/>
    <property type="evidence" value="ECO:0007669"/>
    <property type="project" value="UniProtKB-SubCell"/>
</dbReference>
<reference evidence="19 20" key="1">
    <citation type="submission" date="2023-01" db="EMBL/GenBank/DDBJ databases">
        <title>Genome sequence resource and annotation of Enterobacter ludwigii, an economically important pathogen of seedling wilt with strawberry.</title>
        <authorList>
            <person name="Xie Y."/>
        </authorList>
    </citation>
    <scope>NUCLEOTIDE SEQUENCE [LARGE SCALE GENOMIC DNA]</scope>
    <source>
        <strain evidence="19 20">CM-TZ4</strain>
    </source>
</reference>
<protein>
    <recommendedName>
        <fullName evidence="4">Sensor protein QseC</fullName>
        <ecNumber evidence="3">2.7.13.3</ecNumber>
    </recommendedName>
</protein>
<evidence type="ECO:0000256" key="4">
    <source>
        <dbReference type="ARBA" id="ARBA00017234"/>
    </source>
</evidence>
<keyword evidence="6" id="KW-0997">Cell inner membrane</keyword>
<dbReference type="InterPro" id="IPR004358">
    <property type="entry name" value="Sig_transdc_His_kin-like_C"/>
</dbReference>
<dbReference type="PANTHER" id="PTHR45436">
    <property type="entry name" value="SENSOR HISTIDINE KINASE YKOH"/>
    <property type="match status" value="1"/>
</dbReference>
<evidence type="ECO:0000256" key="8">
    <source>
        <dbReference type="ARBA" id="ARBA00022679"/>
    </source>
</evidence>
<evidence type="ECO:0000256" key="12">
    <source>
        <dbReference type="ARBA" id="ARBA00022840"/>
    </source>
</evidence>
<gene>
    <name evidence="19" type="primary">qseC</name>
    <name evidence="19" type="ORF">PHA72_21210</name>
</gene>
<keyword evidence="12" id="KW-0067">ATP-binding</keyword>
<dbReference type="InterPro" id="IPR003661">
    <property type="entry name" value="HisK_dim/P_dom"/>
</dbReference>
<evidence type="ECO:0000259" key="18">
    <source>
        <dbReference type="PROSITE" id="PS50885"/>
    </source>
</evidence>
<name>A0AAX3LA83_9ENTR</name>
<evidence type="ECO:0000256" key="16">
    <source>
        <dbReference type="SAM" id="Phobius"/>
    </source>
</evidence>
<comment type="subcellular location">
    <subcellularLocation>
        <location evidence="2">Cell inner membrane</location>
        <topology evidence="2">Multi-pass membrane protein</topology>
    </subcellularLocation>
</comment>
<dbReference type="InterPro" id="IPR003594">
    <property type="entry name" value="HATPase_dom"/>
</dbReference>
<keyword evidence="7" id="KW-0597">Phosphoprotein</keyword>
<dbReference type="SUPFAM" id="SSF47384">
    <property type="entry name" value="Homodimeric domain of signal transducing histidine kinase"/>
    <property type="match status" value="1"/>
</dbReference>
<dbReference type="RefSeq" id="WP_032680289.1">
    <property type="nucleotide sequence ID" value="NZ_CP056119.1"/>
</dbReference>
<evidence type="ECO:0000256" key="2">
    <source>
        <dbReference type="ARBA" id="ARBA00004429"/>
    </source>
</evidence>
<dbReference type="GO" id="GO:0005524">
    <property type="term" value="F:ATP binding"/>
    <property type="evidence" value="ECO:0007669"/>
    <property type="project" value="UniProtKB-KW"/>
</dbReference>
<dbReference type="PANTHER" id="PTHR45436:SF14">
    <property type="entry name" value="SENSOR PROTEIN QSEC"/>
    <property type="match status" value="1"/>
</dbReference>
<evidence type="ECO:0000256" key="1">
    <source>
        <dbReference type="ARBA" id="ARBA00000085"/>
    </source>
</evidence>
<keyword evidence="8 19" id="KW-0808">Transferase</keyword>
<dbReference type="InterPro" id="IPR050428">
    <property type="entry name" value="TCS_sensor_his_kinase"/>
</dbReference>
<dbReference type="FunFam" id="3.30.565.10:FF:000055">
    <property type="entry name" value="Two-component sensor histidine kinase"/>
    <property type="match status" value="1"/>
</dbReference>
<dbReference type="GO" id="GO:0000155">
    <property type="term" value="F:phosphorelay sensor kinase activity"/>
    <property type="evidence" value="ECO:0007669"/>
    <property type="project" value="InterPro"/>
</dbReference>
<feature type="domain" description="HAMP" evidence="18">
    <location>
        <begin position="183"/>
        <end position="235"/>
    </location>
</feature>
<dbReference type="Pfam" id="PF02518">
    <property type="entry name" value="HATPase_c"/>
    <property type="match status" value="1"/>
</dbReference>
<dbReference type="PROSITE" id="PS50885">
    <property type="entry name" value="HAMP"/>
    <property type="match status" value="1"/>
</dbReference>
<evidence type="ECO:0000256" key="7">
    <source>
        <dbReference type="ARBA" id="ARBA00022553"/>
    </source>
</evidence>
<evidence type="ECO:0000256" key="9">
    <source>
        <dbReference type="ARBA" id="ARBA00022692"/>
    </source>
</evidence>
<dbReference type="EMBL" id="CP116347">
    <property type="protein sequence ID" value="WCE12541.1"/>
    <property type="molecule type" value="Genomic_DNA"/>
</dbReference>